<dbReference type="SUPFAM" id="SSF53335">
    <property type="entry name" value="S-adenosyl-L-methionine-dependent methyltransferases"/>
    <property type="match status" value="1"/>
</dbReference>
<dbReference type="GO" id="GO:0032259">
    <property type="term" value="P:methylation"/>
    <property type="evidence" value="ECO:0007669"/>
    <property type="project" value="UniProtKB-KW"/>
</dbReference>
<evidence type="ECO:0000256" key="6">
    <source>
        <dbReference type="RuleBase" id="RU000416"/>
    </source>
</evidence>
<dbReference type="InterPro" id="IPR050750">
    <property type="entry name" value="C5-MTase"/>
</dbReference>
<comment type="caution">
    <text evidence="7">The sequence shown here is derived from an EMBL/GenBank/DDBJ whole genome shotgun (WGS) entry which is preliminary data.</text>
</comment>
<comment type="similarity">
    <text evidence="5 6">Belongs to the class I-like SAM-binding methyltransferase superfamily. C5-methyltransferase family.</text>
</comment>
<evidence type="ECO:0000313" key="7">
    <source>
        <dbReference type="EMBL" id="KZX14514.1"/>
    </source>
</evidence>
<evidence type="ECO:0000256" key="4">
    <source>
        <dbReference type="ARBA" id="ARBA00022691"/>
    </source>
</evidence>
<dbReference type="EMBL" id="LWMW01000169">
    <property type="protein sequence ID" value="KZX14514.1"/>
    <property type="molecule type" value="Genomic_DNA"/>
</dbReference>
<dbReference type="OrthoDB" id="5033at2157"/>
<keyword evidence="8" id="KW-1185">Reference proteome</keyword>
<evidence type="ECO:0000313" key="8">
    <source>
        <dbReference type="Proteomes" id="UP000077275"/>
    </source>
</evidence>
<feature type="active site" evidence="5">
    <location>
        <position position="80"/>
    </location>
</feature>
<evidence type="ECO:0000256" key="2">
    <source>
        <dbReference type="ARBA" id="ARBA00022603"/>
    </source>
</evidence>
<reference evidence="7 8" key="1">
    <citation type="submission" date="2016-04" db="EMBL/GenBank/DDBJ databases">
        <title>Genome sequence of Methanobrevibacter cuticularis DSM 11139.</title>
        <authorList>
            <person name="Poehlein A."/>
            <person name="Seedorf H."/>
            <person name="Daniel R."/>
        </authorList>
    </citation>
    <scope>NUCLEOTIDE SEQUENCE [LARGE SCALE GENOMIC DNA]</scope>
    <source>
        <strain evidence="7 8">DSM 11139</strain>
    </source>
</reference>
<dbReference type="PANTHER" id="PTHR46098">
    <property type="entry name" value="TRNA (CYTOSINE(38)-C(5))-METHYLTRANSFERASE"/>
    <property type="match status" value="1"/>
</dbReference>
<keyword evidence="3 5" id="KW-0808">Transferase</keyword>
<proteinExistence type="inferred from homology"/>
<evidence type="ECO:0000256" key="1">
    <source>
        <dbReference type="ARBA" id="ARBA00011975"/>
    </source>
</evidence>
<organism evidence="7 8">
    <name type="scientific">Methanobrevibacter cuticularis</name>
    <dbReference type="NCBI Taxonomy" id="47311"/>
    <lineage>
        <taxon>Archaea</taxon>
        <taxon>Methanobacteriati</taxon>
        <taxon>Methanobacteriota</taxon>
        <taxon>Methanomada group</taxon>
        <taxon>Methanobacteria</taxon>
        <taxon>Methanobacteriales</taxon>
        <taxon>Methanobacteriaceae</taxon>
        <taxon>Methanobrevibacter</taxon>
    </lineage>
</organism>
<dbReference type="InterPro" id="IPR018117">
    <property type="entry name" value="C5_DNA_meth_AS"/>
</dbReference>
<keyword evidence="2 5" id="KW-0489">Methyltransferase</keyword>
<name>A0A166CHI7_9EURY</name>
<dbReference type="InterPro" id="IPR001525">
    <property type="entry name" value="C5_MeTfrase"/>
</dbReference>
<dbReference type="NCBIfam" id="TIGR00675">
    <property type="entry name" value="dcm"/>
    <property type="match status" value="1"/>
</dbReference>
<dbReference type="GO" id="GO:0003886">
    <property type="term" value="F:DNA (cytosine-5-)-methyltransferase activity"/>
    <property type="evidence" value="ECO:0007669"/>
    <property type="project" value="UniProtKB-EC"/>
</dbReference>
<dbReference type="Gene3D" id="3.90.120.30">
    <property type="match status" value="1"/>
</dbReference>
<dbReference type="InterPro" id="IPR031303">
    <property type="entry name" value="C5_meth_CS"/>
</dbReference>
<dbReference type="PROSITE" id="PS00094">
    <property type="entry name" value="C5_MTASE_1"/>
    <property type="match status" value="1"/>
</dbReference>
<gene>
    <name evidence="7" type="primary">hhaIM</name>
    <name evidence="7" type="ORF">MBCUT_20860</name>
</gene>
<dbReference type="AlphaFoldDB" id="A0A166CHI7"/>
<dbReference type="Pfam" id="PF00145">
    <property type="entry name" value="DNA_methylase"/>
    <property type="match status" value="1"/>
</dbReference>
<evidence type="ECO:0000256" key="3">
    <source>
        <dbReference type="ARBA" id="ARBA00022679"/>
    </source>
</evidence>
<dbReference type="Proteomes" id="UP000077275">
    <property type="component" value="Unassembled WGS sequence"/>
</dbReference>
<accession>A0A166CHI7</accession>
<keyword evidence="4 5" id="KW-0949">S-adenosyl-L-methionine</keyword>
<dbReference type="RefSeq" id="WP_067260831.1">
    <property type="nucleotide sequence ID" value="NZ_LWMW01000169.1"/>
</dbReference>
<dbReference type="STRING" id="47311.MBCUT_20860"/>
<dbReference type="InterPro" id="IPR029063">
    <property type="entry name" value="SAM-dependent_MTases_sf"/>
</dbReference>
<dbReference type="EC" id="2.1.1.37" evidence="1"/>
<dbReference type="REBASE" id="159289">
    <property type="entry name" value="M.Mcu11139ORF20860P"/>
</dbReference>
<protein>
    <recommendedName>
        <fullName evidence="1">DNA (cytosine-5-)-methyltransferase</fullName>
        <ecNumber evidence="1">2.1.1.37</ecNumber>
    </recommendedName>
</protein>
<dbReference type="PROSITE" id="PS51679">
    <property type="entry name" value="SAM_MT_C5"/>
    <property type="match status" value="1"/>
</dbReference>
<dbReference type="Gene3D" id="3.40.50.150">
    <property type="entry name" value="Vaccinia Virus protein VP39"/>
    <property type="match status" value="1"/>
</dbReference>
<dbReference type="PRINTS" id="PR00105">
    <property type="entry name" value="C5METTRFRASE"/>
</dbReference>
<evidence type="ECO:0000256" key="5">
    <source>
        <dbReference type="PROSITE-ProRule" id="PRU01016"/>
    </source>
</evidence>
<dbReference type="PATRIC" id="fig|47311.3.peg.2284"/>
<dbReference type="PROSITE" id="PS00095">
    <property type="entry name" value="C5_MTASE_2"/>
    <property type="match status" value="1"/>
</dbReference>
<sequence>MKVVELFAGVGGFRLGLERTSDKFDFVWANQWEPSRKTQHAFDCYIEHFGKKDSHINKDICTIDKNEIPNHELLVGGFPCQDYSVARTGAKGIEGIKGVLWWEIYEILKTKKPTFVLLENVDRLLKSPASQRGRDFGVMLSCFNEADYSVEWRVINAAEYGYPQKRRRIFIFAFKNDSKYAKNLNIEKPYEYIHKKGFFQNEFPILRKPIKQKIRKNSTYIEYGSIADVSDNFDFNFENSGIMSKKKIYTEQTFPNYNGEYIKLKDILDSDVDEKYYIDTDPNKLEKFKKAKAAKKINRISKEGHEYVFAEGNLSFPDCTDTPARTMLTSESTVNRSSHVVEDPKTKRLRVLTPLESERINGFEDNWTNTDMTERFRYFCMGNALVVGLIEQMGKILINIYKNENRDI</sequence>
<dbReference type="PANTHER" id="PTHR46098:SF1">
    <property type="entry name" value="TRNA (CYTOSINE(38)-C(5))-METHYLTRANSFERASE"/>
    <property type="match status" value="1"/>
</dbReference>